<name>A0A1J5U9A5_9ARCH</name>
<accession>A0A1J5U9A5</accession>
<sequence length="200" mass="21747">MSIEKMSAKAKELKSKGHSTREICQEMHLSQATVEWLLAKQASDNFTESVPADVKVGWRTIGVSGTRIQAIAEIMADVILEEQENQQFDLDMVAGLTNNGVPLATIISDILGLDFGMIRPSRGEGNETNYASNYAGLDGKHIVVVDDVVSSGSTATEAIDFVRKEGGIPVLVTVLINKKADDEINKVPLRALIRARPVRE</sequence>
<feature type="domain" description="Phosphoribosyltransferase" evidence="1">
    <location>
        <begin position="67"/>
        <end position="181"/>
    </location>
</feature>
<dbReference type="InterPro" id="IPR029057">
    <property type="entry name" value="PRTase-like"/>
</dbReference>
<comment type="caution">
    <text evidence="2">The sequence shown here is derived from an EMBL/GenBank/DDBJ whole genome shotgun (WGS) entry which is preliminary data.</text>
</comment>
<dbReference type="GO" id="GO:0004588">
    <property type="term" value="F:orotate phosphoribosyltransferase activity"/>
    <property type="evidence" value="ECO:0007669"/>
    <property type="project" value="TreeGrafter"/>
</dbReference>
<reference evidence="2 3" key="1">
    <citation type="submission" date="2016-08" db="EMBL/GenBank/DDBJ databases">
        <title>New Insights into Marine Group III Euryarchaeota, from dark to light.</title>
        <authorList>
            <person name="Haro-Moreno J.M."/>
            <person name="Rodriguez-Valera F."/>
            <person name="Lopez-Garcia P."/>
            <person name="Moreira D."/>
            <person name="Martin-Cuadrado A.B."/>
        </authorList>
    </citation>
    <scope>NUCLEOTIDE SEQUENCE [LARGE SCALE GENOMIC DNA]</scope>
    <source>
        <strain evidence="2">CG-Epi1</strain>
    </source>
</reference>
<gene>
    <name evidence="2" type="ORF">BD935_04465</name>
</gene>
<dbReference type="InterPro" id="IPR000836">
    <property type="entry name" value="PRTase_dom"/>
</dbReference>
<dbReference type="PANTHER" id="PTHR19278:SF41">
    <property type="entry name" value="PYRE-LIKE PROTEIN"/>
    <property type="match status" value="1"/>
</dbReference>
<evidence type="ECO:0000259" key="1">
    <source>
        <dbReference type="Pfam" id="PF00156"/>
    </source>
</evidence>
<organism evidence="2 3">
    <name type="scientific">Marine Group III euryarchaeote CG-Epi1</name>
    <dbReference type="NCBI Taxonomy" id="1888995"/>
    <lineage>
        <taxon>Archaea</taxon>
        <taxon>Methanobacteriati</taxon>
        <taxon>Thermoplasmatota</taxon>
        <taxon>Thermoplasmata</taxon>
        <taxon>Candidatus Thermoprofundales</taxon>
    </lineage>
</organism>
<dbReference type="AlphaFoldDB" id="A0A1J5U9A5"/>
<protein>
    <recommendedName>
        <fullName evidence="1">Phosphoribosyltransferase domain-containing protein</fullName>
    </recommendedName>
</protein>
<dbReference type="SUPFAM" id="SSF53271">
    <property type="entry name" value="PRTase-like"/>
    <property type="match status" value="1"/>
</dbReference>
<evidence type="ECO:0000313" key="2">
    <source>
        <dbReference type="EMBL" id="OIR20854.1"/>
    </source>
</evidence>
<dbReference type="NCBIfam" id="NF002620">
    <property type="entry name" value="PRK02277.1"/>
    <property type="match status" value="1"/>
</dbReference>
<evidence type="ECO:0000313" key="3">
    <source>
        <dbReference type="Proteomes" id="UP000183080"/>
    </source>
</evidence>
<dbReference type="CDD" id="cd06223">
    <property type="entry name" value="PRTases_typeI"/>
    <property type="match status" value="1"/>
</dbReference>
<dbReference type="Pfam" id="PF00156">
    <property type="entry name" value="Pribosyltran"/>
    <property type="match status" value="1"/>
</dbReference>
<dbReference type="PANTHER" id="PTHR19278">
    <property type="entry name" value="OROTATE PHOSPHORIBOSYLTRANSFERASE"/>
    <property type="match status" value="1"/>
</dbReference>
<proteinExistence type="predicted"/>
<dbReference type="Proteomes" id="UP000183080">
    <property type="component" value="Unassembled WGS sequence"/>
</dbReference>
<dbReference type="EMBL" id="MIZA01000007">
    <property type="protein sequence ID" value="OIR20854.1"/>
    <property type="molecule type" value="Genomic_DNA"/>
</dbReference>
<dbReference type="GO" id="GO:0006222">
    <property type="term" value="P:UMP biosynthetic process"/>
    <property type="evidence" value="ECO:0007669"/>
    <property type="project" value="TreeGrafter"/>
</dbReference>
<dbReference type="GO" id="GO:0019856">
    <property type="term" value="P:pyrimidine nucleobase biosynthetic process"/>
    <property type="evidence" value="ECO:0007669"/>
    <property type="project" value="TreeGrafter"/>
</dbReference>
<dbReference type="Gene3D" id="3.40.50.2020">
    <property type="match status" value="1"/>
</dbReference>
<dbReference type="STRING" id="1888995.BD935_04465"/>